<dbReference type="Pfam" id="PF02595">
    <property type="entry name" value="Gly_kinase"/>
    <property type="match status" value="1"/>
</dbReference>
<dbReference type="Gene3D" id="3.40.50.10350">
    <property type="entry name" value="Glycerate kinase, domain 1"/>
    <property type="match status" value="1"/>
</dbReference>
<proteinExistence type="inferred from homology"/>
<dbReference type="OrthoDB" id="9774290at2"/>
<keyword evidence="6" id="KW-1185">Reference proteome</keyword>
<evidence type="ECO:0000256" key="3">
    <source>
        <dbReference type="ARBA" id="ARBA00022777"/>
    </source>
</evidence>
<protein>
    <submittedName>
        <fullName evidence="5">Glycerate kinase</fullName>
    </submittedName>
</protein>
<dbReference type="Proteomes" id="UP000317998">
    <property type="component" value="Unassembled WGS sequence"/>
</dbReference>
<evidence type="ECO:0000256" key="2">
    <source>
        <dbReference type="ARBA" id="ARBA00022679"/>
    </source>
</evidence>
<name>A0A542YL52_9MICO</name>
<dbReference type="AlphaFoldDB" id="A0A542YL52"/>
<dbReference type="SUPFAM" id="SSF110738">
    <property type="entry name" value="Glycerate kinase I"/>
    <property type="match status" value="1"/>
</dbReference>
<gene>
    <name evidence="5" type="ORF">FB562_1909</name>
</gene>
<dbReference type="InterPro" id="IPR018193">
    <property type="entry name" value="Glyc_kinase_flavodox-like_fold"/>
</dbReference>
<comment type="similarity">
    <text evidence="1 4">Belongs to the glycerate kinase type-1 family.</text>
</comment>
<sequence length="370" mass="36569">MRVIIAPDSFKGSASAAEVAAAIAEGWSRVRPRDELTLLPMADGGEGTLDAFELAVPGAQRMPVTVTGPGEHRPGIRDIDASWLLLPASDGTPRGTALVELAATSGLTLLDRMLPLEAHTLGFGQAIVDALEHGVSRLLLAVGGSASTDGGSAALAALGARFLDASGQPIALGGGALAQLASVDLSGLRALPPGGALVLGDVTNPLLGPFGAARVFGAQKGADAAQRAALDRGLATLAALLPAEPTAPGAGAAGGTGYGLLAWGARMAPGADAVGDAIGLPEAVAQADVIITGEGRFDAQSAAGKVAGYVARVPRPDGARMLLIAGGIDASVSTDAFTASRALTELAGGLDAALDEPLRWLREAGASLAG</sequence>
<dbReference type="RefSeq" id="WP_141880875.1">
    <property type="nucleotide sequence ID" value="NZ_VFOM01000001.1"/>
</dbReference>
<comment type="caution">
    <text evidence="5">The sequence shown here is derived from an EMBL/GenBank/DDBJ whole genome shotgun (WGS) entry which is preliminary data.</text>
</comment>
<dbReference type="InterPro" id="IPR036129">
    <property type="entry name" value="Glycerate_kinase_sf"/>
</dbReference>
<evidence type="ECO:0000313" key="5">
    <source>
        <dbReference type="EMBL" id="TQL48803.1"/>
    </source>
</evidence>
<dbReference type="PANTHER" id="PTHR21599">
    <property type="entry name" value="GLYCERATE KINASE"/>
    <property type="match status" value="1"/>
</dbReference>
<dbReference type="NCBIfam" id="TIGR00045">
    <property type="entry name" value="glycerate kinase"/>
    <property type="match status" value="1"/>
</dbReference>
<dbReference type="InterPro" id="IPR018197">
    <property type="entry name" value="Glycerate_kinase_RE-like"/>
</dbReference>
<keyword evidence="3 4" id="KW-0418">Kinase</keyword>
<evidence type="ECO:0000256" key="1">
    <source>
        <dbReference type="ARBA" id="ARBA00006284"/>
    </source>
</evidence>
<dbReference type="GO" id="GO:0008887">
    <property type="term" value="F:glycerate kinase activity"/>
    <property type="evidence" value="ECO:0007669"/>
    <property type="project" value="UniProtKB-UniRule"/>
</dbReference>
<evidence type="ECO:0000256" key="4">
    <source>
        <dbReference type="PIRNR" id="PIRNR006078"/>
    </source>
</evidence>
<accession>A0A542YL52</accession>
<dbReference type="PIRSF" id="PIRSF006078">
    <property type="entry name" value="GlxK"/>
    <property type="match status" value="1"/>
</dbReference>
<dbReference type="GO" id="GO:0031388">
    <property type="term" value="P:organic acid phosphorylation"/>
    <property type="evidence" value="ECO:0007669"/>
    <property type="project" value="UniProtKB-UniRule"/>
</dbReference>
<dbReference type="InterPro" id="IPR004381">
    <property type="entry name" value="Glycerate_kinase"/>
</dbReference>
<dbReference type="Gene3D" id="3.90.1510.10">
    <property type="entry name" value="Glycerate kinase, domain 2"/>
    <property type="match status" value="1"/>
</dbReference>
<organism evidence="5 6">
    <name type="scientific">Homoserinimonas aerilata</name>
    <dbReference type="NCBI Taxonomy" id="1162970"/>
    <lineage>
        <taxon>Bacteria</taxon>
        <taxon>Bacillati</taxon>
        <taxon>Actinomycetota</taxon>
        <taxon>Actinomycetes</taxon>
        <taxon>Micrococcales</taxon>
        <taxon>Microbacteriaceae</taxon>
        <taxon>Homoserinimonas</taxon>
    </lineage>
</organism>
<dbReference type="EMBL" id="VFOM01000001">
    <property type="protein sequence ID" value="TQL48803.1"/>
    <property type="molecule type" value="Genomic_DNA"/>
</dbReference>
<keyword evidence="2 4" id="KW-0808">Transferase</keyword>
<dbReference type="PANTHER" id="PTHR21599:SF0">
    <property type="entry name" value="GLYCERATE KINASE"/>
    <property type="match status" value="1"/>
</dbReference>
<reference evidence="5 6" key="1">
    <citation type="submission" date="2019-06" db="EMBL/GenBank/DDBJ databases">
        <title>Sequencing the genomes of 1000 actinobacteria strains.</title>
        <authorList>
            <person name="Klenk H.-P."/>
        </authorList>
    </citation>
    <scope>NUCLEOTIDE SEQUENCE [LARGE SCALE GENOMIC DNA]</scope>
    <source>
        <strain evidence="5 6">DSM 26477</strain>
    </source>
</reference>
<evidence type="ECO:0000313" key="6">
    <source>
        <dbReference type="Proteomes" id="UP000317998"/>
    </source>
</evidence>